<feature type="compositionally biased region" description="Polar residues" evidence="1">
    <location>
        <begin position="1"/>
        <end position="16"/>
    </location>
</feature>
<evidence type="ECO:0000313" key="2">
    <source>
        <dbReference type="EMBL" id="LAB07729.1"/>
    </source>
</evidence>
<name>A0A2D4KG75_9SAUR</name>
<proteinExistence type="predicted"/>
<dbReference type="EMBL" id="IACL01063971">
    <property type="protein sequence ID" value="LAB07729.1"/>
    <property type="molecule type" value="Transcribed_RNA"/>
</dbReference>
<organism evidence="2">
    <name type="scientific">Micrurus paraensis</name>
    <dbReference type="NCBI Taxonomy" id="1970185"/>
    <lineage>
        <taxon>Eukaryota</taxon>
        <taxon>Metazoa</taxon>
        <taxon>Chordata</taxon>
        <taxon>Craniata</taxon>
        <taxon>Vertebrata</taxon>
        <taxon>Euteleostomi</taxon>
        <taxon>Lepidosauria</taxon>
        <taxon>Squamata</taxon>
        <taxon>Bifurcata</taxon>
        <taxon>Unidentata</taxon>
        <taxon>Episquamata</taxon>
        <taxon>Toxicofera</taxon>
        <taxon>Serpentes</taxon>
        <taxon>Colubroidea</taxon>
        <taxon>Elapidae</taxon>
        <taxon>Elapinae</taxon>
        <taxon>Micrurus</taxon>
    </lineage>
</organism>
<dbReference type="AlphaFoldDB" id="A0A2D4KG75"/>
<reference evidence="2" key="2">
    <citation type="submission" date="2017-11" db="EMBL/GenBank/DDBJ databases">
        <title>Coralsnake Venomics: Analyses of Venom Gland Transcriptomes and Proteomes of Six Brazilian Taxa.</title>
        <authorList>
            <person name="Aird S.D."/>
            <person name="Jorge da Silva N."/>
            <person name="Qiu L."/>
            <person name="Villar-Briones A."/>
            <person name="Aparecida-Saddi V."/>
            <person name="Campos-Telles M.P."/>
            <person name="Grau M."/>
            <person name="Mikheyev A.S."/>
        </authorList>
    </citation>
    <scope>NUCLEOTIDE SEQUENCE</scope>
    <source>
        <tissue evidence="2">Venom_gland</tissue>
    </source>
</reference>
<feature type="region of interest" description="Disordered" evidence="1">
    <location>
        <begin position="1"/>
        <end position="22"/>
    </location>
</feature>
<protein>
    <submittedName>
        <fullName evidence="2">Uncharacterized protein</fullName>
    </submittedName>
</protein>
<evidence type="ECO:0000256" key="1">
    <source>
        <dbReference type="SAM" id="MobiDB-lite"/>
    </source>
</evidence>
<accession>A0A2D4KG75</accession>
<sequence>MTSSLPEDCHLQTSQGSNGGQDPNHFLLTQWLPTVLALWTGGRGEERFYESGRHALLQLHLRQRLALACTRGTPFVQMPAARTQMGVACRLGSPVLKRPSSRPAMAQRLGTSAIGG</sequence>
<reference evidence="2" key="1">
    <citation type="submission" date="2017-07" db="EMBL/GenBank/DDBJ databases">
        <authorList>
            <person name="Mikheyev A."/>
            <person name="Grau M."/>
        </authorList>
    </citation>
    <scope>NUCLEOTIDE SEQUENCE</scope>
    <source>
        <tissue evidence="2">Venom_gland</tissue>
    </source>
</reference>